<feature type="compositionally biased region" description="Basic residues" evidence="1">
    <location>
        <begin position="398"/>
        <end position="407"/>
    </location>
</feature>
<feature type="compositionally biased region" description="Polar residues" evidence="1">
    <location>
        <begin position="429"/>
        <end position="438"/>
    </location>
</feature>
<reference evidence="3 4" key="1">
    <citation type="submission" date="2022-03" db="EMBL/GenBank/DDBJ databases">
        <authorList>
            <person name="Nunn A."/>
            <person name="Chopra R."/>
            <person name="Nunn A."/>
            <person name="Contreras Garrido A."/>
        </authorList>
    </citation>
    <scope>NUCLEOTIDE SEQUENCE [LARGE SCALE GENOMIC DNA]</scope>
</reference>
<feature type="region of interest" description="Disordered" evidence="1">
    <location>
        <begin position="396"/>
        <end position="447"/>
    </location>
</feature>
<evidence type="ECO:0000259" key="2">
    <source>
        <dbReference type="Pfam" id="PF14392"/>
    </source>
</evidence>
<gene>
    <name evidence="3" type="ORF">TAV2_LOCUS24902</name>
</gene>
<feature type="non-terminal residue" evidence="3">
    <location>
        <position position="1"/>
    </location>
</feature>
<dbReference type="AlphaFoldDB" id="A0AAU9T4B2"/>
<organism evidence="3 4">
    <name type="scientific">Thlaspi arvense</name>
    <name type="common">Field penny-cress</name>
    <dbReference type="NCBI Taxonomy" id="13288"/>
    <lineage>
        <taxon>Eukaryota</taxon>
        <taxon>Viridiplantae</taxon>
        <taxon>Streptophyta</taxon>
        <taxon>Embryophyta</taxon>
        <taxon>Tracheophyta</taxon>
        <taxon>Spermatophyta</taxon>
        <taxon>Magnoliopsida</taxon>
        <taxon>eudicotyledons</taxon>
        <taxon>Gunneridae</taxon>
        <taxon>Pentapetalae</taxon>
        <taxon>rosids</taxon>
        <taxon>malvids</taxon>
        <taxon>Brassicales</taxon>
        <taxon>Brassicaceae</taxon>
        <taxon>Thlaspideae</taxon>
        <taxon>Thlaspi</taxon>
    </lineage>
</organism>
<sequence length="447" mass="51186">FTRILYPQDLNIPNRKPPPAYAPCSNEMAHRYSTAEKGKWILVPSQQERRTPIKIPESDNSALIEENKLILIGRVMNPLVQKPHWLPISLPSREVIWITLEYEKLEKHCFHCYSLMHEEKECPLKPANTTTEQTTRGINQLNTVSTLEEYKRRNQNRLGDLPPRRPEASQNREISSYHHRDLQPRERDQSHSDNRRDCSPRKSRVLEERLRYPPHWDSHRNASCEYNRPDDRASSRGDSRLHLKERTPQYFRPIARNDKEPSSKAGSKSENADITSPPRFISDIQGNLHRTTPQPSQRTQISHTPSPTPLREPMLLPSHTEVGEGIIPSAQRRSALDRISSQSPPVPPRSHEGSSLLSERLQEVEIQYDEIIGGQTNEIRSSVEHIHSSLRLGAPTTLKRKPARQTTKKTASTSKTIAKKRSTGAKGKSIQSPLQGANTRKRLTTLR</sequence>
<keyword evidence="4" id="KW-1185">Reference proteome</keyword>
<feature type="region of interest" description="Disordered" evidence="1">
    <location>
        <begin position="127"/>
        <end position="315"/>
    </location>
</feature>
<dbReference type="Pfam" id="PF14392">
    <property type="entry name" value="zf-CCHC_4"/>
    <property type="match status" value="1"/>
</dbReference>
<accession>A0AAU9T4B2</accession>
<feature type="compositionally biased region" description="Polar residues" evidence="1">
    <location>
        <begin position="127"/>
        <end position="146"/>
    </location>
</feature>
<evidence type="ECO:0000313" key="4">
    <source>
        <dbReference type="Proteomes" id="UP000836841"/>
    </source>
</evidence>
<name>A0AAU9T4B2_THLAR</name>
<feature type="compositionally biased region" description="Polar residues" evidence="1">
    <location>
        <begin position="284"/>
        <end position="305"/>
    </location>
</feature>
<feature type="compositionally biased region" description="Basic and acidic residues" evidence="1">
    <location>
        <begin position="175"/>
        <end position="247"/>
    </location>
</feature>
<feature type="region of interest" description="Disordered" evidence="1">
    <location>
        <begin position="334"/>
        <end position="356"/>
    </location>
</feature>
<evidence type="ECO:0000256" key="1">
    <source>
        <dbReference type="SAM" id="MobiDB-lite"/>
    </source>
</evidence>
<dbReference type="EMBL" id="OU466863">
    <property type="protein sequence ID" value="CAH2079742.1"/>
    <property type="molecule type" value="Genomic_DNA"/>
</dbReference>
<feature type="non-terminal residue" evidence="3">
    <location>
        <position position="447"/>
    </location>
</feature>
<evidence type="ECO:0000313" key="3">
    <source>
        <dbReference type="EMBL" id="CAH2079742.1"/>
    </source>
</evidence>
<dbReference type="Proteomes" id="UP000836841">
    <property type="component" value="Chromosome 7"/>
</dbReference>
<feature type="domain" description="Zinc knuckle CX2CX4HX4C" evidence="2">
    <location>
        <begin position="88"/>
        <end position="123"/>
    </location>
</feature>
<protein>
    <recommendedName>
        <fullName evidence="2">Zinc knuckle CX2CX4HX4C domain-containing protein</fullName>
    </recommendedName>
</protein>
<feature type="compositionally biased region" description="Polar residues" evidence="1">
    <location>
        <begin position="264"/>
        <end position="274"/>
    </location>
</feature>
<dbReference type="InterPro" id="IPR025836">
    <property type="entry name" value="Zn_knuckle_CX2CX4HX4C"/>
</dbReference>
<proteinExistence type="predicted"/>